<evidence type="ECO:0000313" key="11">
    <source>
        <dbReference type="EMBL" id="GHO97889.1"/>
    </source>
</evidence>
<dbReference type="PROSITE" id="PS50113">
    <property type="entry name" value="PAC"/>
    <property type="match status" value="2"/>
</dbReference>
<reference evidence="11" key="1">
    <citation type="submission" date="2020-10" db="EMBL/GenBank/DDBJ databases">
        <title>Taxonomic study of unclassified bacteria belonging to the class Ktedonobacteria.</title>
        <authorList>
            <person name="Yabe S."/>
            <person name="Wang C.M."/>
            <person name="Zheng Y."/>
            <person name="Sakai Y."/>
            <person name="Cavaletti L."/>
            <person name="Monciardini P."/>
            <person name="Donadio S."/>
        </authorList>
    </citation>
    <scope>NUCLEOTIDE SEQUENCE</scope>
    <source>
        <strain evidence="11">ID150040</strain>
    </source>
</reference>
<comment type="catalytic activity">
    <reaction evidence="1">
        <text>ATP + protein L-histidine = ADP + protein N-phospho-L-histidine.</text>
        <dbReference type="EC" id="2.7.13.3"/>
    </reaction>
</comment>
<dbReference type="InterPro" id="IPR029016">
    <property type="entry name" value="GAF-like_dom_sf"/>
</dbReference>
<dbReference type="Pfam" id="PF00512">
    <property type="entry name" value="HisKA"/>
    <property type="match status" value="1"/>
</dbReference>
<dbReference type="PROSITE" id="PS50112">
    <property type="entry name" value="PAS"/>
    <property type="match status" value="1"/>
</dbReference>
<protein>
    <recommendedName>
        <fullName evidence="2">histidine kinase</fullName>
        <ecNumber evidence="2">2.7.13.3</ecNumber>
    </recommendedName>
</protein>
<dbReference type="CDD" id="cd00082">
    <property type="entry name" value="HisKA"/>
    <property type="match status" value="1"/>
</dbReference>
<dbReference type="Proteomes" id="UP000597444">
    <property type="component" value="Unassembled WGS sequence"/>
</dbReference>
<keyword evidence="12" id="KW-1185">Reference proteome</keyword>
<evidence type="ECO:0000256" key="2">
    <source>
        <dbReference type="ARBA" id="ARBA00012438"/>
    </source>
</evidence>
<evidence type="ECO:0000256" key="3">
    <source>
        <dbReference type="ARBA" id="ARBA00022553"/>
    </source>
</evidence>
<dbReference type="Pfam" id="PF08448">
    <property type="entry name" value="PAS_4"/>
    <property type="match status" value="1"/>
</dbReference>
<dbReference type="GO" id="GO:0000155">
    <property type="term" value="F:phosphorelay sensor kinase activity"/>
    <property type="evidence" value="ECO:0007669"/>
    <property type="project" value="InterPro"/>
</dbReference>
<dbReference type="EC" id="2.7.13.3" evidence="2"/>
<feature type="coiled-coil region" evidence="7">
    <location>
        <begin position="133"/>
        <end position="164"/>
    </location>
</feature>
<evidence type="ECO:0000259" key="10">
    <source>
        <dbReference type="PROSITE" id="PS50113"/>
    </source>
</evidence>
<evidence type="ECO:0000256" key="1">
    <source>
        <dbReference type="ARBA" id="ARBA00000085"/>
    </source>
</evidence>
<feature type="domain" description="Histidine kinase" evidence="8">
    <location>
        <begin position="473"/>
        <end position="698"/>
    </location>
</feature>
<dbReference type="RefSeq" id="WP_220208663.1">
    <property type="nucleotide sequence ID" value="NZ_BNJK01000002.1"/>
</dbReference>
<dbReference type="SMART" id="SM00065">
    <property type="entry name" value="GAF"/>
    <property type="match status" value="1"/>
</dbReference>
<dbReference type="InterPro" id="IPR036890">
    <property type="entry name" value="HATPase_C_sf"/>
</dbReference>
<keyword evidence="4" id="KW-0808">Transferase</keyword>
<sequence>MDSTVSFKKYRFANTMLEYTAAGMAIFDAQELRLLEANTPYIDFVAAIHTSQDEPPFAPGASLLDCQDSEGGRRIVSICREVIASKQPHHVKEEMNVNALGEITYWSWTLTPILDEQGNVTHIVQTLNDVTAQVEARQQAEEARQQLSHANEVLEKERKRLEVVEAVARWVRETLDSARIGQIAMDIIETHFDTITACIHTAHPEQRAFKLLCASRPHDFAPEGLKLMDYMPYEQLGLTKGVLTQHEPIVVEDLQIAAEEGRLNWNSPLVRLGTRGYVCVPLWFGDQLEGTIVASFRSPVSSSGPEVHALVGMGTHIAAALAHARLHATIEKERTRLRAVLDQLPEGILIAETSGGAISYANPAAAQILGISTEEITCIPLHRHSWLRTGIETTREGRPLPPWNFIAIRALSGETFTGKEATVMQPDGRRIVTLASCAPLYSERGLMTGAVIVLQDVTAQKTLEQHKNEFFSIANHELRTPITVIQGFSEILQLRTSQENSFDKLTLYAITNIVEQSHHLTHLIEEMLDISRIEQTQFKLDYTPCNLLSLLKHVFDSQSSVSRLHRFTFQLEGVQETDIIPTYLDEQRIVQVFNNLIGNAIKYSARDSTIEIGLKHAAERSQEVLIWIKDEGIGIAAEDIPHIFKRFHRARNVDRSHSGFGIGLYLVKEVVTQHRGRVWVDSCEGEGSTFYVTLPLAASI</sequence>
<dbReference type="InterPro" id="IPR036097">
    <property type="entry name" value="HisK_dim/P_sf"/>
</dbReference>
<keyword evidence="3" id="KW-0597">Phosphoprotein</keyword>
<dbReference type="NCBIfam" id="TIGR00229">
    <property type="entry name" value="sensory_box"/>
    <property type="match status" value="1"/>
</dbReference>
<dbReference type="Pfam" id="PF01590">
    <property type="entry name" value="GAF"/>
    <property type="match status" value="1"/>
</dbReference>
<dbReference type="InterPro" id="IPR035965">
    <property type="entry name" value="PAS-like_dom_sf"/>
</dbReference>
<dbReference type="SMART" id="SM00388">
    <property type="entry name" value="HisKA"/>
    <property type="match status" value="1"/>
</dbReference>
<evidence type="ECO:0000259" key="9">
    <source>
        <dbReference type="PROSITE" id="PS50112"/>
    </source>
</evidence>
<dbReference type="PANTHER" id="PTHR43047">
    <property type="entry name" value="TWO-COMPONENT HISTIDINE PROTEIN KINASE"/>
    <property type="match status" value="1"/>
</dbReference>
<dbReference type="SUPFAM" id="SSF55874">
    <property type="entry name" value="ATPase domain of HSP90 chaperone/DNA topoisomerase II/histidine kinase"/>
    <property type="match status" value="1"/>
</dbReference>
<dbReference type="SUPFAM" id="SSF55781">
    <property type="entry name" value="GAF domain-like"/>
    <property type="match status" value="1"/>
</dbReference>
<dbReference type="SUPFAM" id="SSF47384">
    <property type="entry name" value="Homodimeric domain of signal transducing histidine kinase"/>
    <property type="match status" value="1"/>
</dbReference>
<dbReference type="SMART" id="SM00086">
    <property type="entry name" value="PAC"/>
    <property type="match status" value="2"/>
</dbReference>
<evidence type="ECO:0000256" key="5">
    <source>
        <dbReference type="ARBA" id="ARBA00022777"/>
    </source>
</evidence>
<dbReference type="PROSITE" id="PS50109">
    <property type="entry name" value="HIS_KIN"/>
    <property type="match status" value="1"/>
</dbReference>
<organism evidence="11 12">
    <name type="scientific">Reticulibacter mediterranei</name>
    <dbReference type="NCBI Taxonomy" id="2778369"/>
    <lineage>
        <taxon>Bacteria</taxon>
        <taxon>Bacillati</taxon>
        <taxon>Chloroflexota</taxon>
        <taxon>Ktedonobacteria</taxon>
        <taxon>Ktedonobacterales</taxon>
        <taxon>Reticulibacteraceae</taxon>
        <taxon>Reticulibacter</taxon>
    </lineage>
</organism>
<name>A0A8J3ILM3_9CHLR</name>
<dbReference type="FunFam" id="3.30.565.10:FF:000006">
    <property type="entry name" value="Sensor histidine kinase WalK"/>
    <property type="match status" value="1"/>
</dbReference>
<dbReference type="SMART" id="SM00091">
    <property type="entry name" value="PAS"/>
    <property type="match status" value="1"/>
</dbReference>
<proteinExistence type="predicted"/>
<dbReference type="InterPro" id="IPR005467">
    <property type="entry name" value="His_kinase_dom"/>
</dbReference>
<dbReference type="InterPro" id="IPR003594">
    <property type="entry name" value="HATPase_dom"/>
</dbReference>
<dbReference type="InterPro" id="IPR001610">
    <property type="entry name" value="PAC"/>
</dbReference>
<dbReference type="InterPro" id="IPR004358">
    <property type="entry name" value="Sig_transdc_His_kin-like_C"/>
</dbReference>
<dbReference type="Gene3D" id="3.30.450.20">
    <property type="entry name" value="PAS domain"/>
    <property type="match status" value="2"/>
</dbReference>
<dbReference type="GO" id="GO:0005886">
    <property type="term" value="C:plasma membrane"/>
    <property type="evidence" value="ECO:0007669"/>
    <property type="project" value="TreeGrafter"/>
</dbReference>
<evidence type="ECO:0000256" key="4">
    <source>
        <dbReference type="ARBA" id="ARBA00022679"/>
    </source>
</evidence>
<dbReference type="InterPro" id="IPR003661">
    <property type="entry name" value="HisK_dim/P_dom"/>
</dbReference>
<keyword evidence="5" id="KW-0418">Kinase</keyword>
<feature type="domain" description="PAS" evidence="9">
    <location>
        <begin position="333"/>
        <end position="376"/>
    </location>
</feature>
<comment type="caution">
    <text evidence="11">The sequence shown here is derived from an EMBL/GenBank/DDBJ whole genome shotgun (WGS) entry which is preliminary data.</text>
</comment>
<dbReference type="AlphaFoldDB" id="A0A8J3ILM3"/>
<keyword evidence="7" id="KW-0175">Coiled coil</keyword>
<dbReference type="InterPro" id="IPR003018">
    <property type="entry name" value="GAF"/>
</dbReference>
<dbReference type="SUPFAM" id="SSF55785">
    <property type="entry name" value="PYP-like sensor domain (PAS domain)"/>
    <property type="match status" value="2"/>
</dbReference>
<dbReference type="Gene3D" id="1.10.287.130">
    <property type="match status" value="1"/>
</dbReference>
<dbReference type="CDD" id="cd00075">
    <property type="entry name" value="HATPase"/>
    <property type="match status" value="1"/>
</dbReference>
<dbReference type="InterPro" id="IPR013656">
    <property type="entry name" value="PAS_4"/>
</dbReference>
<dbReference type="InterPro" id="IPR000014">
    <property type="entry name" value="PAS"/>
</dbReference>
<dbReference type="Pfam" id="PF02518">
    <property type="entry name" value="HATPase_c"/>
    <property type="match status" value="1"/>
</dbReference>
<dbReference type="Gene3D" id="3.30.450.40">
    <property type="match status" value="1"/>
</dbReference>
<evidence type="ECO:0000256" key="7">
    <source>
        <dbReference type="SAM" id="Coils"/>
    </source>
</evidence>
<evidence type="ECO:0000256" key="6">
    <source>
        <dbReference type="ARBA" id="ARBA00023012"/>
    </source>
</evidence>
<dbReference type="PRINTS" id="PR00344">
    <property type="entry name" value="BCTRLSENSOR"/>
</dbReference>
<dbReference type="Gene3D" id="3.30.565.10">
    <property type="entry name" value="Histidine kinase-like ATPase, C-terminal domain"/>
    <property type="match status" value="1"/>
</dbReference>
<dbReference type="Pfam" id="PF13188">
    <property type="entry name" value="PAS_8"/>
    <property type="match status" value="1"/>
</dbReference>
<evidence type="ECO:0000313" key="12">
    <source>
        <dbReference type="Proteomes" id="UP000597444"/>
    </source>
</evidence>
<keyword evidence="6" id="KW-0902">Two-component regulatory system</keyword>
<feature type="domain" description="PAC" evidence="10">
    <location>
        <begin position="417"/>
        <end position="469"/>
    </location>
</feature>
<dbReference type="GO" id="GO:0009927">
    <property type="term" value="F:histidine phosphotransfer kinase activity"/>
    <property type="evidence" value="ECO:0007669"/>
    <property type="project" value="TreeGrafter"/>
</dbReference>
<gene>
    <name evidence="11" type="ORF">KSF_079370</name>
</gene>
<accession>A0A8J3ILM3</accession>
<evidence type="ECO:0000259" key="8">
    <source>
        <dbReference type="PROSITE" id="PS50109"/>
    </source>
</evidence>
<dbReference type="PANTHER" id="PTHR43047:SF72">
    <property type="entry name" value="OSMOSENSING HISTIDINE PROTEIN KINASE SLN1"/>
    <property type="match status" value="1"/>
</dbReference>
<dbReference type="InterPro" id="IPR000700">
    <property type="entry name" value="PAS-assoc_C"/>
</dbReference>
<dbReference type="SMART" id="SM00387">
    <property type="entry name" value="HATPase_c"/>
    <property type="match status" value="1"/>
</dbReference>
<dbReference type="CDD" id="cd00130">
    <property type="entry name" value="PAS"/>
    <property type="match status" value="1"/>
</dbReference>
<feature type="domain" description="PAC" evidence="10">
    <location>
        <begin position="90"/>
        <end position="142"/>
    </location>
</feature>
<dbReference type="EMBL" id="BNJK01000002">
    <property type="protein sequence ID" value="GHO97889.1"/>
    <property type="molecule type" value="Genomic_DNA"/>
</dbReference>